<proteinExistence type="predicted"/>
<reference evidence="1 2" key="1">
    <citation type="submission" date="2020-08" db="EMBL/GenBank/DDBJ databases">
        <title>Genomic Encyclopedia of Type Strains, Phase IV (KMG-V): Genome sequencing to study the core and pangenomes of soil and plant-associated prokaryotes.</title>
        <authorList>
            <person name="Whitman W."/>
        </authorList>
    </citation>
    <scope>NUCLEOTIDE SEQUENCE [LARGE SCALE GENOMIC DNA]</scope>
    <source>
        <strain evidence="1 2">S3M1</strain>
    </source>
</reference>
<dbReference type="AlphaFoldDB" id="A0A7W9DY56"/>
<evidence type="ECO:0000313" key="1">
    <source>
        <dbReference type="EMBL" id="MBB5634180.1"/>
    </source>
</evidence>
<dbReference type="EMBL" id="JACHCE010000001">
    <property type="protein sequence ID" value="MBB5634180.1"/>
    <property type="molecule type" value="Genomic_DNA"/>
</dbReference>
<evidence type="ECO:0000313" key="2">
    <source>
        <dbReference type="Proteomes" id="UP000537204"/>
    </source>
</evidence>
<dbReference type="Proteomes" id="UP000537204">
    <property type="component" value="Unassembled WGS sequence"/>
</dbReference>
<sequence length="34" mass="4188">MTISVFYSDYDSKIKLSRKKIKQRRNCYKDDLML</sequence>
<accession>A0A7W9DY56</accession>
<gene>
    <name evidence="1" type="ORF">HDE68_000065</name>
</gene>
<organism evidence="1 2">
    <name type="scientific">Pedobacter cryoconitis</name>
    <dbReference type="NCBI Taxonomy" id="188932"/>
    <lineage>
        <taxon>Bacteria</taxon>
        <taxon>Pseudomonadati</taxon>
        <taxon>Bacteroidota</taxon>
        <taxon>Sphingobacteriia</taxon>
        <taxon>Sphingobacteriales</taxon>
        <taxon>Sphingobacteriaceae</taxon>
        <taxon>Pedobacter</taxon>
    </lineage>
</organism>
<name>A0A7W9DY56_9SPHI</name>
<comment type="caution">
    <text evidence="1">The sequence shown here is derived from an EMBL/GenBank/DDBJ whole genome shotgun (WGS) entry which is preliminary data.</text>
</comment>
<protein>
    <submittedName>
        <fullName evidence="1">Uncharacterized protein</fullName>
    </submittedName>
</protein>